<dbReference type="EC" id="3.1.4.1" evidence="18"/>
<dbReference type="CDD" id="cd22326">
    <property type="entry name" value="FAN1-like"/>
    <property type="match status" value="1"/>
</dbReference>
<keyword evidence="14 17" id="KW-0234">DNA repair</keyword>
<dbReference type="GeneTree" id="ENSGT00390000018637"/>
<dbReference type="InterPro" id="IPR049138">
    <property type="entry name" value="Fan1_SAP_met"/>
</dbReference>
<dbReference type="InterPro" id="IPR049126">
    <property type="entry name" value="FAN1-like_TPR"/>
</dbReference>
<dbReference type="GO" id="GO:0140036">
    <property type="term" value="F:ubiquitin-modified protein reader activity"/>
    <property type="evidence" value="ECO:0007669"/>
    <property type="project" value="Ensembl"/>
</dbReference>
<dbReference type="GO" id="GO:0008270">
    <property type="term" value="F:zinc ion binding"/>
    <property type="evidence" value="ECO:0007669"/>
    <property type="project" value="UniProtKB-KW"/>
</dbReference>
<reference evidence="21" key="1">
    <citation type="submission" date="2025-08" db="UniProtKB">
        <authorList>
            <consortium name="Ensembl"/>
        </authorList>
    </citation>
    <scope>IDENTIFICATION</scope>
</reference>
<feature type="compositionally biased region" description="Polar residues" evidence="19">
    <location>
        <begin position="114"/>
        <end position="126"/>
    </location>
</feature>
<evidence type="ECO:0000256" key="7">
    <source>
        <dbReference type="ARBA" id="ARBA00022763"/>
    </source>
</evidence>
<proteinExistence type="inferred from homology"/>
<evidence type="ECO:0000256" key="18">
    <source>
        <dbReference type="RuleBase" id="RU365033"/>
    </source>
</evidence>
<dbReference type="Gene3D" id="3.40.1350.10">
    <property type="match status" value="1"/>
</dbReference>
<comment type="similarity">
    <text evidence="3 18">Belongs to the FAN1 family.</text>
</comment>
<dbReference type="InterPro" id="IPR006642">
    <property type="entry name" value="Rad18_UBZ4"/>
</dbReference>
<dbReference type="InterPro" id="IPR049125">
    <property type="entry name" value="FAN1-like_WH"/>
</dbReference>
<reference evidence="21" key="2">
    <citation type="submission" date="2025-09" db="UniProtKB">
        <authorList>
            <consortium name="Ensembl"/>
        </authorList>
    </citation>
    <scope>IDENTIFICATION</scope>
</reference>
<evidence type="ECO:0000256" key="5">
    <source>
        <dbReference type="ARBA" id="ARBA00022723"/>
    </source>
</evidence>
<evidence type="ECO:0000256" key="13">
    <source>
        <dbReference type="ARBA" id="ARBA00023054"/>
    </source>
</evidence>
<dbReference type="GO" id="GO:0005654">
    <property type="term" value="C:nucleoplasm"/>
    <property type="evidence" value="ECO:0007669"/>
    <property type="project" value="Ensembl"/>
</dbReference>
<dbReference type="GO" id="GO:0006289">
    <property type="term" value="P:nucleotide-excision repair"/>
    <property type="evidence" value="ECO:0007669"/>
    <property type="project" value="Ensembl"/>
</dbReference>
<dbReference type="GO" id="GO:0017108">
    <property type="term" value="F:5'-flap endonuclease activity"/>
    <property type="evidence" value="ECO:0007669"/>
    <property type="project" value="Ensembl"/>
</dbReference>
<evidence type="ECO:0000256" key="19">
    <source>
        <dbReference type="SAM" id="MobiDB-lite"/>
    </source>
</evidence>
<dbReference type="Ensembl" id="ENSSPUT00000026631.1">
    <property type="protein sequence ID" value="ENSSPUP00000024946.1"/>
    <property type="gene ID" value="ENSSPUG00000019122.1"/>
</dbReference>
<keyword evidence="5 18" id="KW-0479">Metal-binding</keyword>
<evidence type="ECO:0000256" key="16">
    <source>
        <dbReference type="ARBA" id="ARBA00023242"/>
    </source>
</evidence>
<evidence type="ECO:0000256" key="10">
    <source>
        <dbReference type="ARBA" id="ARBA00022833"/>
    </source>
</evidence>
<accession>A0A8D0HK37</accession>
<dbReference type="Proteomes" id="UP000694392">
    <property type="component" value="Unplaced"/>
</dbReference>
<feature type="region of interest" description="Disordered" evidence="19">
    <location>
        <begin position="114"/>
        <end position="140"/>
    </location>
</feature>
<dbReference type="InterPro" id="IPR033315">
    <property type="entry name" value="Fan1-like"/>
</dbReference>
<keyword evidence="4 18" id="KW-0540">Nuclease</keyword>
<dbReference type="GO" id="GO:0005929">
    <property type="term" value="C:cilium"/>
    <property type="evidence" value="ECO:0007669"/>
    <property type="project" value="Ensembl"/>
</dbReference>
<dbReference type="PROSITE" id="PS51908">
    <property type="entry name" value="ZF_UBZ4"/>
    <property type="match status" value="1"/>
</dbReference>
<comment type="function">
    <text evidence="18">Nuclease required for the repair of DNA interstrand cross-links (ICL). Acts as a 5'-3' exonuclease that anchors at a cut end of DNA and cleaves DNA successively at every third nucleotide, allowing to excise an ICL from one strand through flanking incisions.</text>
</comment>
<dbReference type="OMA" id="CEILPQH"/>
<keyword evidence="11" id="KW-0269">Exonuclease</keyword>
<name>A0A8D0HK37_SPHPU</name>
<dbReference type="InterPro" id="IPR049132">
    <property type="entry name" value="FAN1-like_euk"/>
</dbReference>
<evidence type="ECO:0000256" key="9">
    <source>
        <dbReference type="ARBA" id="ARBA00022801"/>
    </source>
</evidence>
<dbReference type="InterPro" id="IPR014883">
    <property type="entry name" value="VRR_NUC"/>
</dbReference>
<keyword evidence="15 18" id="KW-0464">Manganese</keyword>
<gene>
    <name evidence="21" type="primary">FAN1</name>
</gene>
<dbReference type="GO" id="GO:0005829">
    <property type="term" value="C:cytosol"/>
    <property type="evidence" value="ECO:0007669"/>
    <property type="project" value="Ensembl"/>
</dbReference>
<keyword evidence="13" id="KW-0175">Coiled coil</keyword>
<sequence>MAEEAKFPEKKRPRKTPLIPSIPSIVSFFNNAPPAKIACPICEQMVSRYSINKHIDEICQKNHDDDVVVADSLQSKSINVGPLDVNLSTNSNLYFKKKNLNQEENATTFESNLSKTKAGVGQQTSPYFKKSNRTRSSVEDEQRVQVVKSISLGSLSSKLSKRHRTKCRKLVPQDERNFLVQDVQGECDESEEWSSGKTDSGDSLQKEKQFAMPGLKKPHTPKESLTRPCEWDKGALDIGLEDSNRVATLKLMSNFDKPATHPESYKKAEVSDDLEAKIQTSRKEIPLSRVQVICNSYRQSFPVERDMEVLSMEGPEDLRNEVVYNTFSESLKEAVSQNLGSGILEKISNGAGSVSDSAEHPYYLRNFMMVLQAVLENEDDQRLFDEQDINTITKFYHLSDGGQKLYVRLFQRKLNWLKMNKIEYAEIGTDLLPIFEELTGAGFLQTESELQDLPEVLDLLSVPELKVLAKTFHLTSSNSQKQQLVEEFLRLAKQRSVFSKNQAGIGAVILKRYYFKQVAENSLLSSAIANEKSVPFSWATVIIHSKSLIRYFYIVAVQLIAEYGTPVYKPHPAHWSTCGLGWRWETGCAGVKLRKSFVLLQEAVEELQILLSQKVYCMDSRGRWWDRLALNLHQHLKHTEKAIECIRKGLLDPFVRTGHQLSLYQRALRMKDSLSCKKFRHLFQELPVVTVEDVTHVTIKGKVCPQTGMGKSVFIMEDLGDEDDDDLASSTVMCSVEDLALAHYRQNGFDQGIHGEGSTFSTLYSLLMWDVIFMDGIPDVFRNSYQAFPLDLYTDSFYENRQDTIEARLQLLHTASSETLQQLIADVWHTQEGKAAALISWDRFTSLQQAQSLLACFGGPFLSGVCRRLCQDLRHCRGGLPDLVVWSTEDYQFKLVEVKGPNDRLSHKQMIWLSELKKLGAVVEVCHVTAIGAKSKCLG</sequence>
<evidence type="ECO:0000313" key="21">
    <source>
        <dbReference type="Ensembl" id="ENSSPUP00000024946.1"/>
    </source>
</evidence>
<keyword evidence="8 17" id="KW-0863">Zinc-finger</keyword>
<dbReference type="InterPro" id="IPR011856">
    <property type="entry name" value="tRNA_endonuc-like_dom_sf"/>
</dbReference>
<dbReference type="PANTHER" id="PTHR15749">
    <property type="entry name" value="FANCONI-ASSOCIATED NUCLEASE 1"/>
    <property type="match status" value="1"/>
</dbReference>
<keyword evidence="22" id="KW-1185">Reference proteome</keyword>
<evidence type="ECO:0000256" key="6">
    <source>
        <dbReference type="ARBA" id="ARBA00022759"/>
    </source>
</evidence>
<dbReference type="AlphaFoldDB" id="A0A8D0HK37"/>
<evidence type="ECO:0000256" key="4">
    <source>
        <dbReference type="ARBA" id="ARBA00022722"/>
    </source>
</evidence>
<dbReference type="GO" id="GO:0045171">
    <property type="term" value="C:intercellular bridge"/>
    <property type="evidence" value="ECO:0007669"/>
    <property type="project" value="Ensembl"/>
</dbReference>
<protein>
    <recommendedName>
        <fullName evidence="18">Fanconi-associated nuclease</fullName>
        <ecNumber evidence="18">3.1.4.1</ecNumber>
    </recommendedName>
</protein>
<evidence type="ECO:0000256" key="17">
    <source>
        <dbReference type="PROSITE-ProRule" id="PRU01256"/>
    </source>
</evidence>
<dbReference type="Pfam" id="PF21169">
    <property type="entry name" value="Fan1_SAP"/>
    <property type="match status" value="1"/>
</dbReference>
<keyword evidence="16 18" id="KW-0539">Nucleus</keyword>
<dbReference type="Pfam" id="PF21170">
    <property type="entry name" value="FAN1_TPR"/>
    <property type="match status" value="1"/>
</dbReference>
<feature type="domain" description="UBZ4-type" evidence="20">
    <location>
        <begin position="36"/>
        <end position="64"/>
    </location>
</feature>
<dbReference type="GO" id="GO:0070336">
    <property type="term" value="F:flap-structured DNA binding"/>
    <property type="evidence" value="ECO:0007669"/>
    <property type="project" value="Ensembl"/>
</dbReference>
<evidence type="ECO:0000256" key="3">
    <source>
        <dbReference type="ARBA" id="ARBA00005533"/>
    </source>
</evidence>
<dbReference type="SMART" id="SM00990">
    <property type="entry name" value="VRR_NUC"/>
    <property type="match status" value="1"/>
</dbReference>
<dbReference type="PANTHER" id="PTHR15749:SF4">
    <property type="entry name" value="FANCONI-ASSOCIATED NUCLEASE 1"/>
    <property type="match status" value="1"/>
</dbReference>
<dbReference type="Gene3D" id="3.30.160.60">
    <property type="entry name" value="Classic Zinc Finger"/>
    <property type="match status" value="1"/>
</dbReference>
<evidence type="ECO:0000256" key="8">
    <source>
        <dbReference type="ARBA" id="ARBA00022771"/>
    </source>
</evidence>
<evidence type="ECO:0000256" key="14">
    <source>
        <dbReference type="ARBA" id="ARBA00023204"/>
    </source>
</evidence>
<comment type="cofactor">
    <cofactor evidence="18">
        <name>Mg(2+)</name>
        <dbReference type="ChEBI" id="CHEBI:18420"/>
    </cofactor>
    <cofactor evidence="18">
        <name>Mn(2+)</name>
        <dbReference type="ChEBI" id="CHEBI:29035"/>
    </cofactor>
</comment>
<evidence type="ECO:0000259" key="20">
    <source>
        <dbReference type="PROSITE" id="PS51908"/>
    </source>
</evidence>
<dbReference type="Pfam" id="PF21315">
    <property type="entry name" value="FAN1_HTH"/>
    <property type="match status" value="1"/>
</dbReference>
<keyword evidence="7 17" id="KW-0227">DNA damage</keyword>
<keyword evidence="6" id="KW-0255">Endonuclease</keyword>
<comment type="catalytic activity">
    <reaction evidence="1 18">
        <text>Hydrolytically removes 5'-nucleotides successively from the 3'-hydroxy termini of 3'-hydroxy-terminated oligonucleotides.</text>
        <dbReference type="EC" id="3.1.4.1"/>
    </reaction>
</comment>
<evidence type="ECO:0000256" key="2">
    <source>
        <dbReference type="ARBA" id="ARBA00004123"/>
    </source>
</evidence>
<keyword evidence="12 18" id="KW-0460">Magnesium</keyword>
<keyword evidence="9 18" id="KW-0378">Hydrolase</keyword>
<dbReference type="FunFam" id="3.40.1350.10:FF:000004">
    <property type="entry name" value="Fanconi-associated nuclease"/>
    <property type="match status" value="1"/>
</dbReference>
<organism evidence="21 22">
    <name type="scientific">Sphenodon punctatus</name>
    <name type="common">Tuatara</name>
    <name type="synonym">Hatteria punctata</name>
    <dbReference type="NCBI Taxonomy" id="8508"/>
    <lineage>
        <taxon>Eukaryota</taxon>
        <taxon>Metazoa</taxon>
        <taxon>Chordata</taxon>
        <taxon>Craniata</taxon>
        <taxon>Vertebrata</taxon>
        <taxon>Euteleostomi</taxon>
        <taxon>Lepidosauria</taxon>
        <taxon>Sphenodontia</taxon>
        <taxon>Sphenodontidae</taxon>
        <taxon>Sphenodon</taxon>
    </lineage>
</organism>
<evidence type="ECO:0000313" key="22">
    <source>
        <dbReference type="Proteomes" id="UP000694392"/>
    </source>
</evidence>
<evidence type="ECO:0000256" key="12">
    <source>
        <dbReference type="ARBA" id="ARBA00022842"/>
    </source>
</evidence>
<evidence type="ECO:0000256" key="11">
    <source>
        <dbReference type="ARBA" id="ARBA00022839"/>
    </source>
</evidence>
<dbReference type="SMART" id="SM00734">
    <property type="entry name" value="ZnF_Rad18"/>
    <property type="match status" value="1"/>
</dbReference>
<dbReference type="GO" id="GO:0004528">
    <property type="term" value="F:phosphodiesterase I activity"/>
    <property type="evidence" value="ECO:0007669"/>
    <property type="project" value="UniProtKB-EC"/>
</dbReference>
<evidence type="ECO:0000256" key="1">
    <source>
        <dbReference type="ARBA" id="ARBA00000983"/>
    </source>
</evidence>
<dbReference type="GO" id="GO:0008409">
    <property type="term" value="F:5'-3' exonuclease activity"/>
    <property type="evidence" value="ECO:0007669"/>
    <property type="project" value="Ensembl"/>
</dbReference>
<dbReference type="GO" id="GO:0036297">
    <property type="term" value="P:interstrand cross-link repair"/>
    <property type="evidence" value="ECO:0007669"/>
    <property type="project" value="Ensembl"/>
</dbReference>
<comment type="subcellular location">
    <subcellularLocation>
        <location evidence="2 18">Nucleus</location>
    </subcellularLocation>
</comment>
<dbReference type="GO" id="GO:0000724">
    <property type="term" value="P:double-strand break repair via homologous recombination"/>
    <property type="evidence" value="ECO:0007669"/>
    <property type="project" value="Ensembl"/>
</dbReference>
<keyword evidence="10" id="KW-0862">Zinc</keyword>
<dbReference type="Pfam" id="PF08774">
    <property type="entry name" value="VRR_NUC"/>
    <property type="match status" value="1"/>
</dbReference>
<evidence type="ECO:0000256" key="15">
    <source>
        <dbReference type="ARBA" id="ARBA00023211"/>
    </source>
</evidence>